<dbReference type="GO" id="GO:0004040">
    <property type="term" value="F:amidase activity"/>
    <property type="evidence" value="ECO:0007669"/>
    <property type="project" value="UniProtKB-EC"/>
</dbReference>
<evidence type="ECO:0000256" key="3">
    <source>
        <dbReference type="ARBA" id="ARBA00012922"/>
    </source>
</evidence>
<evidence type="ECO:0000256" key="2">
    <source>
        <dbReference type="ARBA" id="ARBA00009199"/>
    </source>
</evidence>
<dbReference type="PANTHER" id="PTHR11895:SF7">
    <property type="entry name" value="GLUTAMYL-TRNA(GLN) AMIDOTRANSFERASE SUBUNIT A, MITOCHONDRIAL"/>
    <property type="match status" value="1"/>
</dbReference>
<comment type="catalytic activity">
    <reaction evidence="1">
        <text>a monocarboxylic acid amide + H2O = a monocarboxylate + NH4(+)</text>
        <dbReference type="Rhea" id="RHEA:12020"/>
        <dbReference type="ChEBI" id="CHEBI:15377"/>
        <dbReference type="ChEBI" id="CHEBI:28938"/>
        <dbReference type="ChEBI" id="CHEBI:35757"/>
        <dbReference type="ChEBI" id="CHEBI:83628"/>
        <dbReference type="EC" id="3.5.1.4"/>
    </reaction>
</comment>
<dbReference type="InterPro" id="IPR036928">
    <property type="entry name" value="AS_sf"/>
</dbReference>
<reference evidence="5 6" key="1">
    <citation type="submission" date="2018-11" db="EMBL/GenBank/DDBJ databases">
        <title>Microbial catabolism of amino acid.</title>
        <authorList>
            <person name="Hibi M."/>
            <person name="Ogawa J."/>
        </authorList>
    </citation>
    <scope>NUCLEOTIDE SEQUENCE [LARGE SCALE GENOMIC DNA]</scope>
    <source>
        <strain evidence="5 6">C31-06</strain>
    </source>
</reference>
<evidence type="ECO:0000313" key="5">
    <source>
        <dbReference type="EMBL" id="GCE38106.1"/>
    </source>
</evidence>
<dbReference type="Proteomes" id="UP000287519">
    <property type="component" value="Unassembled WGS sequence"/>
</dbReference>
<comment type="caution">
    <text evidence="5">The sequence shown here is derived from an EMBL/GenBank/DDBJ whole genome shotgun (WGS) entry which is preliminary data.</text>
</comment>
<dbReference type="PROSITE" id="PS00571">
    <property type="entry name" value="AMIDASES"/>
    <property type="match status" value="1"/>
</dbReference>
<dbReference type="AlphaFoldDB" id="A0A402C3C5"/>
<gene>
    <name evidence="5" type="ORF">Rhow_001128</name>
</gene>
<dbReference type="Pfam" id="PF01425">
    <property type="entry name" value="Amidase"/>
    <property type="match status" value="1"/>
</dbReference>
<comment type="similarity">
    <text evidence="2">Belongs to the amidase family.</text>
</comment>
<organism evidence="5 6">
    <name type="scientific">Rhodococcus wratislaviensis</name>
    <name type="common">Tsukamurella wratislaviensis</name>
    <dbReference type="NCBI Taxonomy" id="44752"/>
    <lineage>
        <taxon>Bacteria</taxon>
        <taxon>Bacillati</taxon>
        <taxon>Actinomycetota</taxon>
        <taxon>Actinomycetes</taxon>
        <taxon>Mycobacteriales</taxon>
        <taxon>Nocardiaceae</taxon>
        <taxon>Rhodococcus</taxon>
    </lineage>
</organism>
<sequence length="452" mass="47655">MEATEAALSRIDTTNPSLNAVIEIADSAIETAREADARLRRGDDVGPLHGVPILVKPNTDLAGHSTHDGVEAFLGATAEETAPGLSGLTDAGCVIVGRTNVPSFSLRWCAENEHWGRTLNPWDPQVTPGGSSGGSAAAVASRMVPLAHGNDLGGSVRYPAAVCGIVGLRPTVGRVPIWHGTPGYGVPLGLTQFAVEGALARSTEDLRLALSAMERFDPRDPIAAPQSHLGRPPHSAPTRVALVVDPGTTPFSGPGIAETDEAVREVGRTLADAGYLVDEVTLPSLGEAATLWFELMFTEFRASGVPAVIEGSGAIGAAESMRLWTEIYDSVMPPMDLTSFVAAWARRHVVRRRVAEFMERYPLLLLPNSGEPAFAHGDDIRSADRAHQLLKHQWPNMAIPVLGLPAAGVGTHISAGSAPIGVQVVGRSFAEESILDAMDVIEQQFGPFGVKP</sequence>
<dbReference type="Gene3D" id="3.90.1300.10">
    <property type="entry name" value="Amidase signature (AS) domain"/>
    <property type="match status" value="1"/>
</dbReference>
<dbReference type="EMBL" id="BHYM01000016">
    <property type="protein sequence ID" value="GCE38106.1"/>
    <property type="molecule type" value="Genomic_DNA"/>
</dbReference>
<name>A0A402C3C5_RHOWR</name>
<protein>
    <recommendedName>
        <fullName evidence="3">amidase</fullName>
        <ecNumber evidence="3">3.5.1.4</ecNumber>
    </recommendedName>
</protein>
<keyword evidence="6" id="KW-1185">Reference proteome</keyword>
<dbReference type="NCBIfam" id="NF005687">
    <property type="entry name" value="PRK07487.1"/>
    <property type="match status" value="1"/>
</dbReference>
<accession>A0A402C3C5</accession>
<dbReference type="PANTHER" id="PTHR11895">
    <property type="entry name" value="TRANSAMIDASE"/>
    <property type="match status" value="1"/>
</dbReference>
<dbReference type="InterPro" id="IPR000120">
    <property type="entry name" value="Amidase"/>
</dbReference>
<keyword evidence="5" id="KW-0378">Hydrolase</keyword>
<feature type="domain" description="Amidase" evidence="4">
    <location>
        <begin position="2"/>
        <end position="435"/>
    </location>
</feature>
<evidence type="ECO:0000256" key="1">
    <source>
        <dbReference type="ARBA" id="ARBA00001311"/>
    </source>
</evidence>
<dbReference type="SUPFAM" id="SSF75304">
    <property type="entry name" value="Amidase signature (AS) enzymes"/>
    <property type="match status" value="1"/>
</dbReference>
<dbReference type="InterPro" id="IPR023631">
    <property type="entry name" value="Amidase_dom"/>
</dbReference>
<proteinExistence type="inferred from homology"/>
<evidence type="ECO:0000259" key="4">
    <source>
        <dbReference type="Pfam" id="PF01425"/>
    </source>
</evidence>
<dbReference type="EC" id="3.5.1.4" evidence="3"/>
<evidence type="ECO:0000313" key="6">
    <source>
        <dbReference type="Proteomes" id="UP000287519"/>
    </source>
</evidence>
<dbReference type="InterPro" id="IPR020556">
    <property type="entry name" value="Amidase_CS"/>
</dbReference>